<gene>
    <name evidence="4" type="ORF">EIP75_12050</name>
</gene>
<dbReference type="Proteomes" id="UP000269265">
    <property type="component" value="Unassembled WGS sequence"/>
</dbReference>
<dbReference type="Pfam" id="PF04397">
    <property type="entry name" value="LytTR"/>
    <property type="match status" value="1"/>
</dbReference>
<evidence type="ECO:0000259" key="2">
    <source>
        <dbReference type="PROSITE" id="PS50110"/>
    </source>
</evidence>
<dbReference type="OrthoDB" id="236568at2"/>
<feature type="domain" description="HTH LytTR-type" evidence="3">
    <location>
        <begin position="159"/>
        <end position="261"/>
    </location>
</feature>
<name>A0A426VAY3_9BURK</name>
<dbReference type="InterPro" id="IPR011006">
    <property type="entry name" value="CheY-like_superfamily"/>
</dbReference>
<dbReference type="PANTHER" id="PTHR37299:SF1">
    <property type="entry name" value="STAGE 0 SPORULATION PROTEIN A HOMOLOG"/>
    <property type="match status" value="1"/>
</dbReference>
<dbReference type="RefSeq" id="WP_125243511.1">
    <property type="nucleotide sequence ID" value="NZ_RSED01000008.1"/>
</dbReference>
<evidence type="ECO:0000256" key="1">
    <source>
        <dbReference type="PROSITE-ProRule" id="PRU00169"/>
    </source>
</evidence>
<dbReference type="InterPro" id="IPR001789">
    <property type="entry name" value="Sig_transdc_resp-reg_receiver"/>
</dbReference>
<dbReference type="GO" id="GO:0003677">
    <property type="term" value="F:DNA binding"/>
    <property type="evidence" value="ECO:0007669"/>
    <property type="project" value="UniProtKB-KW"/>
</dbReference>
<evidence type="ECO:0000313" key="5">
    <source>
        <dbReference type="Proteomes" id="UP000269265"/>
    </source>
</evidence>
<feature type="modified residue" description="4-aspartylphosphate" evidence="1">
    <location>
        <position position="59"/>
    </location>
</feature>
<organism evidence="4 5">
    <name type="scientific">Aquabacterium soli</name>
    <dbReference type="NCBI Taxonomy" id="2493092"/>
    <lineage>
        <taxon>Bacteria</taxon>
        <taxon>Pseudomonadati</taxon>
        <taxon>Pseudomonadota</taxon>
        <taxon>Betaproteobacteria</taxon>
        <taxon>Burkholderiales</taxon>
        <taxon>Aquabacterium</taxon>
    </lineage>
</organism>
<keyword evidence="1" id="KW-0597">Phosphoprotein</keyword>
<evidence type="ECO:0000259" key="3">
    <source>
        <dbReference type="PROSITE" id="PS50930"/>
    </source>
</evidence>
<dbReference type="GO" id="GO:0000156">
    <property type="term" value="F:phosphorelay response regulator activity"/>
    <property type="evidence" value="ECO:0007669"/>
    <property type="project" value="InterPro"/>
</dbReference>
<dbReference type="InterPro" id="IPR007492">
    <property type="entry name" value="LytTR_DNA-bd_dom"/>
</dbReference>
<accession>A0A426VAY3</accession>
<dbReference type="PROSITE" id="PS50110">
    <property type="entry name" value="RESPONSE_REGULATORY"/>
    <property type="match status" value="1"/>
</dbReference>
<feature type="domain" description="Response regulatory" evidence="2">
    <location>
        <begin position="7"/>
        <end position="126"/>
    </location>
</feature>
<keyword evidence="5" id="KW-1185">Reference proteome</keyword>
<dbReference type="InterPro" id="IPR046947">
    <property type="entry name" value="LytR-like"/>
</dbReference>
<dbReference type="SMART" id="SM00850">
    <property type="entry name" value="LytTR"/>
    <property type="match status" value="1"/>
</dbReference>
<comment type="caution">
    <text evidence="4">The sequence shown here is derived from an EMBL/GenBank/DDBJ whole genome shotgun (WGS) entry which is preliminary data.</text>
</comment>
<protein>
    <submittedName>
        <fullName evidence="4">DNA-binding response regulator</fullName>
    </submittedName>
</protein>
<dbReference type="SMART" id="SM00448">
    <property type="entry name" value="REC"/>
    <property type="match status" value="1"/>
</dbReference>
<dbReference type="EMBL" id="RSED01000008">
    <property type="protein sequence ID" value="RRS04107.1"/>
    <property type="molecule type" value="Genomic_DNA"/>
</dbReference>
<dbReference type="Pfam" id="PF00072">
    <property type="entry name" value="Response_reg"/>
    <property type="match status" value="1"/>
</dbReference>
<dbReference type="PANTHER" id="PTHR37299">
    <property type="entry name" value="TRANSCRIPTIONAL REGULATOR-RELATED"/>
    <property type="match status" value="1"/>
</dbReference>
<dbReference type="PROSITE" id="PS50930">
    <property type="entry name" value="HTH_LYTTR"/>
    <property type="match status" value="1"/>
</dbReference>
<dbReference type="Gene3D" id="3.40.50.2300">
    <property type="match status" value="1"/>
</dbReference>
<proteinExistence type="predicted"/>
<reference evidence="4 5" key="1">
    <citation type="submission" date="2018-12" db="EMBL/GenBank/DDBJ databases">
        <title>The whole draft genome of Aquabacterium sp. SJQ9.</title>
        <authorList>
            <person name="Sun L."/>
            <person name="Gao X."/>
            <person name="Chen W."/>
            <person name="Huang K."/>
        </authorList>
    </citation>
    <scope>NUCLEOTIDE SEQUENCE [LARGE SCALE GENOMIC DNA]</scope>
    <source>
        <strain evidence="4 5">SJQ9</strain>
    </source>
</reference>
<evidence type="ECO:0000313" key="4">
    <source>
        <dbReference type="EMBL" id="RRS04107.1"/>
    </source>
</evidence>
<dbReference type="AlphaFoldDB" id="A0A426VAY3"/>
<keyword evidence="4" id="KW-0238">DNA-binding</keyword>
<sequence>MKAPPPTALIAEDEPVLARVLSRELARLWPSLQIKAIVHDGEAAIEAARQHLPDILFMDIQMPERNGLDAVEDIIDDWPTDRAAPLVVFVTAFDRFAIDAFERAAMDYVLKPVEPQRLTLTCERLKSRLLERQGNDAVAHAPWHALRRPPSQEPPLTMIQAGIGSTLHMIATADIHYLEADSKYVRVVTQDRSLLIRTPLRELMPRLDERQFTQIHRSIVVCTPLIDKVVREDAGKIYLHLKGRSERLIVSRSYAHLFKPM</sequence>
<dbReference type="Gene3D" id="2.40.50.1020">
    <property type="entry name" value="LytTr DNA-binding domain"/>
    <property type="match status" value="1"/>
</dbReference>
<dbReference type="SUPFAM" id="SSF52172">
    <property type="entry name" value="CheY-like"/>
    <property type="match status" value="1"/>
</dbReference>